<organism evidence="1 2">
    <name type="scientific">Streptosporangium fragile</name>
    <dbReference type="NCBI Taxonomy" id="46186"/>
    <lineage>
        <taxon>Bacteria</taxon>
        <taxon>Bacillati</taxon>
        <taxon>Actinomycetota</taxon>
        <taxon>Actinomycetes</taxon>
        <taxon>Streptosporangiales</taxon>
        <taxon>Streptosporangiaceae</taxon>
        <taxon>Streptosporangium</taxon>
    </lineage>
</organism>
<reference evidence="2" key="1">
    <citation type="journal article" date="2019" name="Int. J. Syst. Evol. Microbiol.">
        <title>The Global Catalogue of Microorganisms (GCM) 10K type strain sequencing project: providing services to taxonomists for standard genome sequencing and annotation.</title>
        <authorList>
            <consortium name="The Broad Institute Genomics Platform"/>
            <consortium name="The Broad Institute Genome Sequencing Center for Infectious Disease"/>
            <person name="Wu L."/>
            <person name="Ma J."/>
        </authorList>
    </citation>
    <scope>NUCLEOTIDE SEQUENCE [LARGE SCALE GENOMIC DNA]</scope>
    <source>
        <strain evidence="2">JCM 6242</strain>
    </source>
</reference>
<gene>
    <name evidence="1" type="ORF">GCM10010517_13800</name>
</gene>
<dbReference type="Proteomes" id="UP001500831">
    <property type="component" value="Unassembled WGS sequence"/>
</dbReference>
<accession>A0ABP6I8E2</accession>
<dbReference type="Pfam" id="PF14100">
    <property type="entry name" value="DUF6807"/>
    <property type="match status" value="1"/>
</dbReference>
<evidence type="ECO:0000313" key="1">
    <source>
        <dbReference type="EMBL" id="GAA2855609.1"/>
    </source>
</evidence>
<sequence>MNDRLQVTHAPDEVVVSVDGTDLVRYVYRPETAPAESPKPYIHPLRTLAGDVVSVYRPHDHRWHRGLQMTASHLSGENFWGGGTYVHREGGYVQLDNNGSVLHESFDRLDAAGGRLDLVERLAWISSGGERWLDELREITVHRVDPAAGSWELGWTTTLTGRRGEPLRFGSPTTHGRPMAGYSGLFWRGPRSFTGGQVLGPGDRGGEAMMGTRAAWLAFVGLHDEVDRASTLVFTGPADHHWFVRSGEFAAVNPSWAFHREFELAPGETRTWRYRVVVATGAWDRDAVEGYLKEHPW</sequence>
<dbReference type="RefSeq" id="WP_344968943.1">
    <property type="nucleotide sequence ID" value="NZ_BAAAVI010000007.1"/>
</dbReference>
<dbReference type="EMBL" id="BAAAVI010000007">
    <property type="protein sequence ID" value="GAA2855609.1"/>
    <property type="molecule type" value="Genomic_DNA"/>
</dbReference>
<proteinExistence type="predicted"/>
<name>A0ABP6I8E2_9ACTN</name>
<comment type="caution">
    <text evidence="1">The sequence shown here is derived from an EMBL/GenBank/DDBJ whole genome shotgun (WGS) entry which is preliminary data.</text>
</comment>
<evidence type="ECO:0000313" key="2">
    <source>
        <dbReference type="Proteomes" id="UP001500831"/>
    </source>
</evidence>
<keyword evidence="2" id="KW-1185">Reference proteome</keyword>
<protein>
    <submittedName>
        <fullName evidence="1">PmoA family protein</fullName>
    </submittedName>
</protein>
<dbReference type="InterPro" id="IPR029475">
    <property type="entry name" value="DUF6807"/>
</dbReference>